<reference evidence="2" key="1">
    <citation type="submission" date="2021-03" db="EMBL/GenBank/DDBJ databases">
        <title>Draft genome sequence of rust myrtle Austropuccinia psidii MF-1, a brazilian biotype.</title>
        <authorList>
            <person name="Quecine M.C."/>
            <person name="Pachon D.M.R."/>
            <person name="Bonatelli M.L."/>
            <person name="Correr F.H."/>
            <person name="Franceschini L.M."/>
            <person name="Leite T.F."/>
            <person name="Margarido G.R.A."/>
            <person name="Almeida C.A."/>
            <person name="Ferrarezi J.A."/>
            <person name="Labate C.A."/>
        </authorList>
    </citation>
    <scope>NUCLEOTIDE SEQUENCE</scope>
    <source>
        <strain evidence="2">MF-1</strain>
    </source>
</reference>
<dbReference type="AlphaFoldDB" id="A0A9Q3HRI5"/>
<sequence length="132" mass="14845">MSPVHLKNLAIPRDQPKDRQGLLRTRRPGTGNLGHSSGWQDTEGNHTHSSIHIPIQQSPQTQGLEGDGSSSSSPPTPQRPFSMEHGQQEVQPSIPLGRTWRKLPEDMSQRDTNQRHYGNNQRMESQQEVQTP</sequence>
<accession>A0A9Q3HRI5</accession>
<dbReference type="EMBL" id="AVOT02024451">
    <property type="protein sequence ID" value="MBW0515126.1"/>
    <property type="molecule type" value="Genomic_DNA"/>
</dbReference>
<dbReference type="Proteomes" id="UP000765509">
    <property type="component" value="Unassembled WGS sequence"/>
</dbReference>
<keyword evidence="3" id="KW-1185">Reference proteome</keyword>
<gene>
    <name evidence="2" type="ORF">O181_054841</name>
</gene>
<evidence type="ECO:0000313" key="2">
    <source>
        <dbReference type="EMBL" id="MBW0515126.1"/>
    </source>
</evidence>
<feature type="region of interest" description="Disordered" evidence="1">
    <location>
        <begin position="1"/>
        <end position="132"/>
    </location>
</feature>
<feature type="compositionally biased region" description="Basic and acidic residues" evidence="1">
    <location>
        <begin position="102"/>
        <end position="114"/>
    </location>
</feature>
<name>A0A9Q3HRI5_9BASI</name>
<organism evidence="2 3">
    <name type="scientific">Austropuccinia psidii MF-1</name>
    <dbReference type="NCBI Taxonomy" id="1389203"/>
    <lineage>
        <taxon>Eukaryota</taxon>
        <taxon>Fungi</taxon>
        <taxon>Dikarya</taxon>
        <taxon>Basidiomycota</taxon>
        <taxon>Pucciniomycotina</taxon>
        <taxon>Pucciniomycetes</taxon>
        <taxon>Pucciniales</taxon>
        <taxon>Sphaerophragmiaceae</taxon>
        <taxon>Austropuccinia</taxon>
    </lineage>
</organism>
<evidence type="ECO:0000256" key="1">
    <source>
        <dbReference type="SAM" id="MobiDB-lite"/>
    </source>
</evidence>
<comment type="caution">
    <text evidence="2">The sequence shown here is derived from an EMBL/GenBank/DDBJ whole genome shotgun (WGS) entry which is preliminary data.</text>
</comment>
<feature type="compositionally biased region" description="Polar residues" evidence="1">
    <location>
        <begin position="33"/>
        <end position="63"/>
    </location>
</feature>
<protein>
    <submittedName>
        <fullName evidence="2">Uncharacterized protein</fullName>
    </submittedName>
</protein>
<evidence type="ECO:0000313" key="3">
    <source>
        <dbReference type="Proteomes" id="UP000765509"/>
    </source>
</evidence>
<proteinExistence type="predicted"/>
<feature type="compositionally biased region" description="Polar residues" evidence="1">
    <location>
        <begin position="115"/>
        <end position="132"/>
    </location>
</feature>